<gene>
    <name evidence="1" type="ORF">BLNAU_4059</name>
</gene>
<evidence type="ECO:0000313" key="1">
    <source>
        <dbReference type="EMBL" id="KAK2960972.1"/>
    </source>
</evidence>
<protein>
    <submittedName>
        <fullName evidence="1">Uncharacterized protein</fullName>
    </submittedName>
</protein>
<name>A0ABQ9YB21_9EUKA</name>
<evidence type="ECO:0000313" key="2">
    <source>
        <dbReference type="Proteomes" id="UP001281761"/>
    </source>
</evidence>
<comment type="caution">
    <text evidence="1">The sequence shown here is derived from an EMBL/GenBank/DDBJ whole genome shotgun (WGS) entry which is preliminary data.</text>
</comment>
<organism evidence="1 2">
    <name type="scientific">Blattamonas nauphoetae</name>
    <dbReference type="NCBI Taxonomy" id="2049346"/>
    <lineage>
        <taxon>Eukaryota</taxon>
        <taxon>Metamonada</taxon>
        <taxon>Preaxostyla</taxon>
        <taxon>Oxymonadida</taxon>
        <taxon>Blattamonas</taxon>
    </lineage>
</organism>
<dbReference type="Proteomes" id="UP001281761">
    <property type="component" value="Unassembled WGS sequence"/>
</dbReference>
<dbReference type="EMBL" id="JARBJD010000019">
    <property type="protein sequence ID" value="KAK2960972.1"/>
    <property type="molecule type" value="Genomic_DNA"/>
</dbReference>
<accession>A0ABQ9YB21</accession>
<proteinExistence type="predicted"/>
<sequence>MTDTLRPLQSLRDELQSIRDRLSVSDSVTMSVQEDLLVGFLTEHHSVFQDFWRYLPWMPLLSCWRVISKLKDHLTAETTAEEADCLHRFVERTSDFIVRHLPPSESHNPNSLFYEKEFPKHPILPSDIDKLAIFLLSFLSDQVAALPENWSSRFSEIPRSPEAFLRSLFTNPFAHLLCHSLSREPQISGLARPLLKQVIRLHDDNLSILLSSLDQTTVTEDLRNIRSMPSLDTTIQMRCYLDVQNLVNFIRTTVQFSTEESQMTSSKILLSLAYQLQIPLDYKYLLRSTQFLPITLFGRLMEEVLPSSYPSLIRAYLNAFQNPYLRMPFSPDVCRRFLEHIDVVSSPDGPKKLYHLTKLLAFSTRRDLWFDFHTIIQSGAQPQAMRAAVVFAELMYFGQLSDSPSPKDLSILCWGLTHSPDVHTASNFIFPIYLNLHRLLESNLSVDEVPPLIEAVLKFETQVADCLAASPNTEYHWTKRKPYRFFAFAIIAALLTSLDKSSFRSSYFGSMAAGDTETWYTPKEKFSATSPNDIDFPLFYSIDGVAPHKPLSFPDPDPFSPPTSYPEQIVAPLITLAEQIIMRLSSYKADLLSDAQLRVQPAVDLLVLNPPNRVYDIFLQLSCCLAVLIPSVDAIELSKLVEPFYFAEEKSIFSLAHQFFKILARRLNQTDAQFFASTQVHPFAQQPPRWSWDKQLPKISGVCPAISLFKAYVFRRAQADKYDRTDLTLYKTDLTFLTNRFIGAVFLMEFESEKYKVCSEATLAKICVPSTPIVVPNSFFLPFSRLLRQTRALELSGTSKTLQRDLIHVHVVRLARVVELVYLMLDERGDTDQDEKTRQGMSQILANELLASLLLFPTLQSNQVTVSLPLPTRPMLIYGDQVDPKHVTMWNTSLKEEGLDDFLCCFFNDGVQPCAKFCGFNCRLPVSPVLTLERHDVYRRLLKGC</sequence>
<reference evidence="1 2" key="1">
    <citation type="journal article" date="2022" name="bioRxiv">
        <title>Genomics of Preaxostyla Flagellates Illuminates Evolutionary Transitions and the Path Towards Mitochondrial Loss.</title>
        <authorList>
            <person name="Novak L.V.F."/>
            <person name="Treitli S.C."/>
            <person name="Pyrih J."/>
            <person name="Halakuc P."/>
            <person name="Pipaliya S.V."/>
            <person name="Vacek V."/>
            <person name="Brzon O."/>
            <person name="Soukal P."/>
            <person name="Eme L."/>
            <person name="Dacks J.B."/>
            <person name="Karnkowska A."/>
            <person name="Elias M."/>
            <person name="Hampl V."/>
        </authorList>
    </citation>
    <scope>NUCLEOTIDE SEQUENCE [LARGE SCALE GENOMIC DNA]</scope>
    <source>
        <strain evidence="1">NAU3</strain>
        <tissue evidence="1">Gut</tissue>
    </source>
</reference>
<keyword evidence="2" id="KW-1185">Reference proteome</keyword>